<organism evidence="1 2">
    <name type="scientific">Bacillus aerolatus</name>
    <dbReference type="NCBI Taxonomy" id="2653354"/>
    <lineage>
        <taxon>Bacteria</taxon>
        <taxon>Bacillati</taxon>
        <taxon>Bacillota</taxon>
        <taxon>Bacilli</taxon>
        <taxon>Bacillales</taxon>
        <taxon>Bacillaceae</taxon>
        <taxon>Bacillus</taxon>
    </lineage>
</organism>
<dbReference type="SUPFAM" id="SSF50814">
    <property type="entry name" value="Lipocalins"/>
    <property type="match status" value="1"/>
</dbReference>
<sequence length="150" mass="17037">MNSLAQNPQAHIPVSIQLTTSIEHEGEKENFELMLSGEFYEKNSSFFLKYDEVQEEGTVQTIVKFSEKGAVILRSGAVNMRLPFHMQEQLNGSYTSPHGTLAMTTQTQKLFYNHTYNESTLEGTFQLDYQLLMQGAPVGNYTLEIIFKSI</sequence>
<accession>A0A6I1FWU0</accession>
<protein>
    <submittedName>
        <fullName evidence="1">DUF1934 family protein</fullName>
    </submittedName>
</protein>
<dbReference type="InterPro" id="IPR012674">
    <property type="entry name" value="Calycin"/>
</dbReference>
<dbReference type="EMBL" id="WEIO01000003">
    <property type="protein sequence ID" value="KAB7707503.1"/>
    <property type="molecule type" value="Genomic_DNA"/>
</dbReference>
<gene>
    <name evidence="1" type="ORF">F9802_07060</name>
</gene>
<dbReference type="Gene3D" id="2.40.128.20">
    <property type="match status" value="1"/>
</dbReference>
<evidence type="ECO:0000313" key="2">
    <source>
        <dbReference type="Proteomes" id="UP000429595"/>
    </source>
</evidence>
<dbReference type="AlphaFoldDB" id="A0A6I1FWU0"/>
<dbReference type="InterPro" id="IPR015231">
    <property type="entry name" value="DUF1934"/>
</dbReference>
<reference evidence="1 2" key="1">
    <citation type="submission" date="2019-10" db="EMBL/GenBank/DDBJ databases">
        <title>Bacillus aerolatum sp. nov., isolated from bioaerosol of sport playgrounds.</title>
        <authorList>
            <person name="Chen P."/>
            <person name="Zhang G."/>
        </authorList>
    </citation>
    <scope>NUCLEOTIDE SEQUENCE [LARGE SCALE GENOMIC DNA]</scope>
    <source>
        <strain evidence="1 2">CX253</strain>
    </source>
</reference>
<dbReference type="Proteomes" id="UP000429595">
    <property type="component" value="Unassembled WGS sequence"/>
</dbReference>
<dbReference type="RefSeq" id="WP_152150466.1">
    <property type="nucleotide sequence ID" value="NZ_WEIO01000003.1"/>
</dbReference>
<name>A0A6I1FWU0_9BACI</name>
<proteinExistence type="predicted"/>
<dbReference type="Pfam" id="PF09148">
    <property type="entry name" value="DUF1934"/>
    <property type="match status" value="1"/>
</dbReference>
<keyword evidence="2" id="KW-1185">Reference proteome</keyword>
<comment type="caution">
    <text evidence="1">The sequence shown here is derived from an EMBL/GenBank/DDBJ whole genome shotgun (WGS) entry which is preliminary data.</text>
</comment>
<evidence type="ECO:0000313" key="1">
    <source>
        <dbReference type="EMBL" id="KAB7707503.1"/>
    </source>
</evidence>